<dbReference type="Pfam" id="PF09139">
    <property type="entry name" value="Tam41_Mmp37"/>
    <property type="match status" value="1"/>
</dbReference>
<dbReference type="Proteomes" id="UP000694388">
    <property type="component" value="Unplaced"/>
</dbReference>
<evidence type="ECO:0000256" key="2">
    <source>
        <dbReference type="ARBA" id="ARBA00003203"/>
    </source>
</evidence>
<evidence type="ECO:0000256" key="15">
    <source>
        <dbReference type="ARBA" id="ARBA00023128"/>
    </source>
</evidence>
<dbReference type="GeneTree" id="ENSGT00390000000616"/>
<evidence type="ECO:0000256" key="18">
    <source>
        <dbReference type="ARBA" id="ARBA00023264"/>
    </source>
</evidence>
<evidence type="ECO:0000256" key="16">
    <source>
        <dbReference type="ARBA" id="ARBA00023136"/>
    </source>
</evidence>
<evidence type="ECO:0000256" key="8">
    <source>
        <dbReference type="ARBA" id="ARBA00018337"/>
    </source>
</evidence>
<evidence type="ECO:0000256" key="20">
    <source>
        <dbReference type="ARBA" id="ARBA00031502"/>
    </source>
</evidence>
<dbReference type="PIRSF" id="PIRSF028840">
    <property type="entry name" value="Mmp37"/>
    <property type="match status" value="1"/>
</dbReference>
<keyword evidence="17 21" id="KW-0594">Phospholipid biosynthesis</keyword>
<keyword evidence="16 21" id="KW-0472">Membrane</keyword>
<keyword evidence="18 21" id="KW-1208">Phospholipid metabolism</keyword>
<dbReference type="GO" id="GO:0004605">
    <property type="term" value="F:phosphatidate cytidylyltransferase activity"/>
    <property type="evidence" value="ECO:0007669"/>
    <property type="project" value="UniProtKB-UniRule"/>
</dbReference>
<evidence type="ECO:0000256" key="13">
    <source>
        <dbReference type="ARBA" id="ARBA00022842"/>
    </source>
</evidence>
<comment type="function">
    <text evidence="2 21">Catalyzes the conversion of phosphatidic acid (PA) to CDP-diacylglycerol (CDP-DAG), an essential intermediate in the synthesis of phosphatidylglycerol, cardiolipin and phosphatidylinositol.</text>
</comment>
<evidence type="ECO:0000256" key="7">
    <source>
        <dbReference type="ARBA" id="ARBA00012487"/>
    </source>
</evidence>
<dbReference type="InterPro" id="IPR015222">
    <property type="entry name" value="Tam41"/>
</dbReference>
<evidence type="ECO:0000313" key="23">
    <source>
        <dbReference type="Proteomes" id="UP000694388"/>
    </source>
</evidence>
<evidence type="ECO:0000313" key="22">
    <source>
        <dbReference type="Ensembl" id="ENSEBUP00000015955.1"/>
    </source>
</evidence>
<keyword evidence="15 21" id="KW-0496">Mitochondrion</keyword>
<evidence type="ECO:0000256" key="1">
    <source>
        <dbReference type="ARBA" id="ARBA00001946"/>
    </source>
</evidence>
<dbReference type="PANTHER" id="PTHR13619">
    <property type="entry name" value="PHOSPHATIDATE CYTIDYLYLTRANSFERASE, MITOCHONDRIAL"/>
    <property type="match status" value="1"/>
</dbReference>
<dbReference type="Ensembl" id="ENSEBUT00000016531.1">
    <property type="protein sequence ID" value="ENSEBUP00000015955.1"/>
    <property type="gene ID" value="ENSEBUG00000010035.1"/>
</dbReference>
<evidence type="ECO:0000256" key="19">
    <source>
        <dbReference type="ARBA" id="ARBA00029893"/>
    </source>
</evidence>
<reference evidence="22" key="2">
    <citation type="submission" date="2025-09" db="UniProtKB">
        <authorList>
            <consortium name="Ensembl"/>
        </authorList>
    </citation>
    <scope>IDENTIFICATION</scope>
</reference>
<comment type="pathway">
    <text evidence="5">Lipid metabolism.</text>
</comment>
<keyword evidence="11 21" id="KW-0548">Nucleotidyltransferase</keyword>
<proteinExistence type="inferred from homology"/>
<organism evidence="22 23">
    <name type="scientific">Eptatretus burgeri</name>
    <name type="common">Inshore hagfish</name>
    <dbReference type="NCBI Taxonomy" id="7764"/>
    <lineage>
        <taxon>Eukaryota</taxon>
        <taxon>Metazoa</taxon>
        <taxon>Chordata</taxon>
        <taxon>Craniata</taxon>
        <taxon>Vertebrata</taxon>
        <taxon>Cyclostomata</taxon>
        <taxon>Myxini</taxon>
        <taxon>Myxiniformes</taxon>
        <taxon>Myxinidae</taxon>
        <taxon>Eptatretinae</taxon>
        <taxon>Eptatretus</taxon>
    </lineage>
</organism>
<dbReference type="OMA" id="HAENMHR"/>
<dbReference type="GO" id="GO:0032049">
    <property type="term" value="P:cardiolipin biosynthetic process"/>
    <property type="evidence" value="ECO:0007669"/>
    <property type="project" value="UniProtKB-UniRule"/>
</dbReference>
<protein>
    <recommendedName>
        <fullName evidence="8 21">Phosphatidate cytidylyltransferase, mitochondrial</fullName>
        <ecNumber evidence="7 21">2.7.7.41</ecNumber>
    </recommendedName>
    <alternativeName>
        <fullName evidence="19 21">CDP-diacylglycerol synthase</fullName>
    </alternativeName>
    <alternativeName>
        <fullName evidence="20 21">Mitochondrial translocator assembly and maintenance protein 41 homolog</fullName>
    </alternativeName>
</protein>
<sequence length="372" mass="42056">MSSLTSFSFLFKKNFLNYFRVHEFNRGSCSVFRAVSSVMCASRVSLGLLRRVLSCFPGDVSLSLAYGSGVLAQRGSKSGNNILDFLLAVNEPTSWHVQNLKMNPRHYSCVRIMGPQWIAKIQLNYGASVYFNTLVPCEGRLMKYGVISTEDLLDDLLHWKTLYVSGRLHKPVRILRQQDGEGRLHTALQVNLRSAMTAALLTLPESFSEEQLFTTIAGLSYTGDFRMVVGEDRSKVENIVHPNLEEFRRLYAQFLHESPYVVYQPSQGRLELDKSADTQFTQLLALPTHLQQQLTNLVDPPGRNRDVEEVLLQISQDPECGLWVRKGISTIVKRSSLSQSMKGIVTAGPVKAIRYSAQKVKKMWKGFLTSRR</sequence>
<dbReference type="GO" id="GO:0016024">
    <property type="term" value="P:CDP-diacylglycerol biosynthetic process"/>
    <property type="evidence" value="ECO:0007669"/>
    <property type="project" value="UniProtKB-UniRule"/>
</dbReference>
<keyword evidence="13 21" id="KW-0460">Magnesium</keyword>
<accession>A0A8C4QIK9</accession>
<comment type="catalytic activity">
    <reaction evidence="21">
        <text>a 1,2-diacyl-sn-glycero-3-phosphate + CTP + H(+) = a CDP-1,2-diacyl-sn-glycerol + diphosphate</text>
        <dbReference type="Rhea" id="RHEA:16229"/>
        <dbReference type="ChEBI" id="CHEBI:15378"/>
        <dbReference type="ChEBI" id="CHEBI:33019"/>
        <dbReference type="ChEBI" id="CHEBI:37563"/>
        <dbReference type="ChEBI" id="CHEBI:58332"/>
        <dbReference type="ChEBI" id="CHEBI:58608"/>
        <dbReference type="EC" id="2.7.7.41"/>
    </reaction>
</comment>
<dbReference type="AlphaFoldDB" id="A0A8C4QIK9"/>
<keyword evidence="10 21" id="KW-0808">Transferase</keyword>
<evidence type="ECO:0000256" key="3">
    <source>
        <dbReference type="ARBA" id="ARBA00004443"/>
    </source>
</evidence>
<evidence type="ECO:0000256" key="14">
    <source>
        <dbReference type="ARBA" id="ARBA00023098"/>
    </source>
</evidence>
<evidence type="ECO:0000256" key="5">
    <source>
        <dbReference type="ARBA" id="ARBA00005189"/>
    </source>
</evidence>
<evidence type="ECO:0000256" key="10">
    <source>
        <dbReference type="ARBA" id="ARBA00022679"/>
    </source>
</evidence>
<name>A0A8C4QIK9_EPTBU</name>
<evidence type="ECO:0000256" key="21">
    <source>
        <dbReference type="PIRNR" id="PIRNR028840"/>
    </source>
</evidence>
<keyword evidence="12 21" id="KW-0999">Mitochondrion inner membrane</keyword>
<dbReference type="GO" id="GO:0005743">
    <property type="term" value="C:mitochondrial inner membrane"/>
    <property type="evidence" value="ECO:0007669"/>
    <property type="project" value="UniProtKB-SubCell"/>
</dbReference>
<evidence type="ECO:0000256" key="4">
    <source>
        <dbReference type="ARBA" id="ARBA00005119"/>
    </source>
</evidence>
<evidence type="ECO:0000256" key="6">
    <source>
        <dbReference type="ARBA" id="ARBA00005458"/>
    </source>
</evidence>
<comment type="pathway">
    <text evidence="4 21">Phospholipid metabolism; CDP-diacylglycerol biosynthesis; CDP-diacylglycerol from sn-glycerol 3-phosphate: step 3/3.</text>
</comment>
<evidence type="ECO:0000256" key="17">
    <source>
        <dbReference type="ARBA" id="ARBA00023209"/>
    </source>
</evidence>
<keyword evidence="14 21" id="KW-0443">Lipid metabolism</keyword>
<keyword evidence="23" id="KW-1185">Reference proteome</keyword>
<keyword evidence="9 21" id="KW-0444">Lipid biosynthesis</keyword>
<comment type="subcellular location">
    <subcellularLocation>
        <location evidence="3 21">Mitochondrion inner membrane</location>
        <topology evidence="3 21">Peripheral membrane protein</topology>
        <orientation evidence="3 21">Matrix side</orientation>
    </subcellularLocation>
</comment>
<dbReference type="EC" id="2.7.7.41" evidence="7 21"/>
<dbReference type="UniPathway" id="UPA00557">
    <property type="reaction ID" value="UER00614"/>
</dbReference>
<dbReference type="PANTHER" id="PTHR13619:SF0">
    <property type="entry name" value="PHOSPHATIDATE CYTIDYLYLTRANSFERASE, MITOCHONDRIAL"/>
    <property type="match status" value="1"/>
</dbReference>
<comment type="similarity">
    <text evidence="6 21">Belongs to the TAM41 family.</text>
</comment>
<reference evidence="22" key="1">
    <citation type="submission" date="2025-08" db="UniProtKB">
        <authorList>
            <consortium name="Ensembl"/>
        </authorList>
    </citation>
    <scope>IDENTIFICATION</scope>
</reference>
<evidence type="ECO:0000256" key="12">
    <source>
        <dbReference type="ARBA" id="ARBA00022792"/>
    </source>
</evidence>
<comment type="cofactor">
    <cofactor evidence="1 21">
        <name>Mg(2+)</name>
        <dbReference type="ChEBI" id="CHEBI:18420"/>
    </cofactor>
</comment>
<evidence type="ECO:0000256" key="9">
    <source>
        <dbReference type="ARBA" id="ARBA00022516"/>
    </source>
</evidence>
<evidence type="ECO:0000256" key="11">
    <source>
        <dbReference type="ARBA" id="ARBA00022695"/>
    </source>
</evidence>